<proteinExistence type="predicted"/>
<sequence length="71" mass="8398">MKDETMTIREYRQVRGLTRQWHLHPFNIRHAPTGGYLFEDKKRQVISQYWTDPAAGKLDLIAQQRKGDNNA</sequence>
<dbReference type="OrthoDB" id="9879430at2"/>
<comment type="caution">
    <text evidence="1">The sequence shown here is derived from an EMBL/GenBank/DDBJ whole genome shotgun (WGS) entry which is preliminary data.</text>
</comment>
<evidence type="ECO:0000313" key="2">
    <source>
        <dbReference type="Proteomes" id="UP000076480"/>
    </source>
</evidence>
<evidence type="ECO:0000313" key="1">
    <source>
        <dbReference type="EMBL" id="KZL37720.1"/>
    </source>
</evidence>
<dbReference type="AlphaFoldDB" id="A0A166GA33"/>
<organism evidence="1 2">
    <name type="scientific">Secundilactobacillus collinoides</name>
    <name type="common">Lactobacillus collinoides</name>
    <dbReference type="NCBI Taxonomy" id="33960"/>
    <lineage>
        <taxon>Bacteria</taxon>
        <taxon>Bacillati</taxon>
        <taxon>Bacillota</taxon>
        <taxon>Bacilli</taxon>
        <taxon>Lactobacillales</taxon>
        <taxon>Lactobacillaceae</taxon>
        <taxon>Secundilactobacillus</taxon>
    </lineage>
</organism>
<dbReference type="EMBL" id="JYDC01000079">
    <property type="protein sequence ID" value="KZL37720.1"/>
    <property type="molecule type" value="Genomic_DNA"/>
</dbReference>
<gene>
    <name evidence="1" type="ORF">TY91_12310</name>
</gene>
<keyword evidence="2" id="KW-1185">Reference proteome</keyword>
<dbReference type="PATRIC" id="fig|33960.6.peg.3144"/>
<protein>
    <submittedName>
        <fullName evidence="1">Uncharacterized protein</fullName>
    </submittedName>
</protein>
<accession>A0A166GA33</accession>
<dbReference type="Proteomes" id="UP000076480">
    <property type="component" value="Unassembled WGS sequence"/>
</dbReference>
<name>A0A166GA33_SECCO</name>
<reference evidence="1 2" key="1">
    <citation type="submission" date="2015-02" db="EMBL/GenBank/DDBJ databases">
        <title>Draft genome sequence of Lactobacillus collinoides CUPV2371 isolated from a natural cider, the first genome sequence of a strain of this species.</title>
        <authorList>
            <person name="Puertas A.I."/>
            <person name="Spano G."/>
            <person name="Capozzi V."/>
            <person name="Lamontanara A."/>
            <person name="Orru L."/>
            <person name="Duenas M.T."/>
        </authorList>
    </citation>
    <scope>NUCLEOTIDE SEQUENCE [LARGE SCALE GENOMIC DNA]</scope>
    <source>
        <strain evidence="1 2">237</strain>
    </source>
</reference>
<dbReference type="RefSeq" id="WP_054759841.1">
    <property type="nucleotide sequence ID" value="NZ_JYDC01000079.1"/>
</dbReference>